<evidence type="ECO:0000256" key="5">
    <source>
        <dbReference type="ARBA" id="ARBA00023034"/>
    </source>
</evidence>
<dbReference type="Pfam" id="PF03016">
    <property type="entry name" value="Exostosin_GT47"/>
    <property type="match status" value="1"/>
</dbReference>
<dbReference type="AlphaFoldDB" id="A0A0K9Q0W4"/>
<keyword evidence="8" id="KW-1185">Reference proteome</keyword>
<keyword evidence="5" id="KW-0333">Golgi apparatus</keyword>
<proteinExistence type="inferred from homology"/>
<dbReference type="OrthoDB" id="1924787at2759"/>
<evidence type="ECO:0000256" key="2">
    <source>
        <dbReference type="ARBA" id="ARBA00010271"/>
    </source>
</evidence>
<protein>
    <submittedName>
        <fullName evidence="7">Glycosyltransferase, family GT47</fullName>
    </submittedName>
</protein>
<evidence type="ECO:0000256" key="3">
    <source>
        <dbReference type="ARBA" id="ARBA00022676"/>
    </source>
</evidence>
<feature type="domain" description="Exostosin GT47" evidence="6">
    <location>
        <begin position="34"/>
        <end position="367"/>
    </location>
</feature>
<keyword evidence="3" id="KW-0328">Glycosyltransferase</keyword>
<dbReference type="PANTHER" id="PTHR11062">
    <property type="entry name" value="EXOSTOSIN HEPARAN SULFATE GLYCOSYLTRANSFERASE -RELATED"/>
    <property type="match status" value="1"/>
</dbReference>
<dbReference type="InterPro" id="IPR040911">
    <property type="entry name" value="Exostosin_GT47"/>
</dbReference>
<gene>
    <name evidence="7" type="ORF">ZOSMA_120G00400</name>
</gene>
<dbReference type="Proteomes" id="UP000036987">
    <property type="component" value="Unassembled WGS sequence"/>
</dbReference>
<dbReference type="InterPro" id="IPR004263">
    <property type="entry name" value="Exostosin"/>
</dbReference>
<accession>A0A0K9Q0W4</accession>
<reference evidence="8" key="1">
    <citation type="journal article" date="2016" name="Nature">
        <title>The genome of the seagrass Zostera marina reveals angiosperm adaptation to the sea.</title>
        <authorList>
            <person name="Olsen J.L."/>
            <person name="Rouze P."/>
            <person name="Verhelst B."/>
            <person name="Lin Y.-C."/>
            <person name="Bayer T."/>
            <person name="Collen J."/>
            <person name="Dattolo E."/>
            <person name="De Paoli E."/>
            <person name="Dittami S."/>
            <person name="Maumus F."/>
            <person name="Michel G."/>
            <person name="Kersting A."/>
            <person name="Lauritano C."/>
            <person name="Lohaus R."/>
            <person name="Toepel M."/>
            <person name="Tonon T."/>
            <person name="Vanneste K."/>
            <person name="Amirebrahimi M."/>
            <person name="Brakel J."/>
            <person name="Bostroem C."/>
            <person name="Chovatia M."/>
            <person name="Grimwood J."/>
            <person name="Jenkins J.W."/>
            <person name="Jueterbock A."/>
            <person name="Mraz A."/>
            <person name="Stam W.T."/>
            <person name="Tice H."/>
            <person name="Bornberg-Bauer E."/>
            <person name="Green P.J."/>
            <person name="Pearson G.A."/>
            <person name="Procaccini G."/>
            <person name="Duarte C.M."/>
            <person name="Schmutz J."/>
            <person name="Reusch T.B.H."/>
            <person name="Van de Peer Y."/>
        </authorList>
    </citation>
    <scope>NUCLEOTIDE SEQUENCE [LARGE SCALE GENOMIC DNA]</scope>
    <source>
        <strain evidence="8">cv. Finnish</strain>
    </source>
</reference>
<dbReference type="STRING" id="29655.A0A0K9Q0W4"/>
<evidence type="ECO:0000313" key="8">
    <source>
        <dbReference type="Proteomes" id="UP000036987"/>
    </source>
</evidence>
<sequence>MSQFIMAGTSLLILFIIFVHALFYRATVLATPSCDGRRIHIRKLPRKFNTDILFKCSTVDPFSPNTCIHLRNSGLGPRTCNRSRSWYRTDHRFLEPFFHRRLLDYPCLVSDPSLADAVYLPYYAGLDALKFLHALEDDHEHYNRSVDHGKDLFDHLVRHQSEIWGRRDGHDHFLVMSRPAWDFSQSPGEYMWGTSFLEIPEFFNVSALTLESRSPAYQEHAVPYPTSFHPQNLFRLNRWISRARISSRPNLMLFAGSGGGVNAAPNIRQSIRNECTDRGDLCEIVDCSKEKCEHNPMKYIKPMLNSKFCLHPSSDTSTRRGVFDGIIAGCVPVFFENSTALSQYGWHLDEEDYKNFSVFIPKEDVVFGGLTLAKVLANIPLKKIAKMRERVLELVPRILYRRHGATVELTNIKDAFDLAIDGVLKKIKKRLGSI</sequence>
<dbReference type="EMBL" id="LFYR01000223">
    <property type="protein sequence ID" value="KMZ74948.1"/>
    <property type="molecule type" value="Genomic_DNA"/>
</dbReference>
<comment type="similarity">
    <text evidence="2">Belongs to the glycosyltransferase 47 family.</text>
</comment>
<comment type="subcellular location">
    <subcellularLocation>
        <location evidence="1">Golgi apparatus membrane</location>
        <topology evidence="1">Single-pass type II membrane protein</topology>
    </subcellularLocation>
</comment>
<keyword evidence="4" id="KW-0735">Signal-anchor</keyword>
<evidence type="ECO:0000256" key="1">
    <source>
        <dbReference type="ARBA" id="ARBA00004323"/>
    </source>
</evidence>
<name>A0A0K9Q0W4_ZOSMR</name>
<dbReference type="GO" id="GO:0000139">
    <property type="term" value="C:Golgi membrane"/>
    <property type="evidence" value="ECO:0007669"/>
    <property type="project" value="UniProtKB-SubCell"/>
</dbReference>
<dbReference type="GO" id="GO:0016757">
    <property type="term" value="F:glycosyltransferase activity"/>
    <property type="evidence" value="ECO:0007669"/>
    <property type="project" value="UniProtKB-KW"/>
</dbReference>
<dbReference type="PANTHER" id="PTHR11062:SF58">
    <property type="entry name" value="XYLOGLUCAN GALACTOSYLTRANSFERASE GT19-RELATED"/>
    <property type="match status" value="1"/>
</dbReference>
<keyword evidence="4" id="KW-0812">Transmembrane</keyword>
<keyword evidence="7" id="KW-0808">Transferase</keyword>
<evidence type="ECO:0000259" key="6">
    <source>
        <dbReference type="Pfam" id="PF03016"/>
    </source>
</evidence>
<dbReference type="OMA" id="ARAWPWQ"/>
<evidence type="ECO:0000313" key="7">
    <source>
        <dbReference type="EMBL" id="KMZ74948.1"/>
    </source>
</evidence>
<organism evidence="7 8">
    <name type="scientific">Zostera marina</name>
    <name type="common">Eelgrass</name>
    <dbReference type="NCBI Taxonomy" id="29655"/>
    <lineage>
        <taxon>Eukaryota</taxon>
        <taxon>Viridiplantae</taxon>
        <taxon>Streptophyta</taxon>
        <taxon>Embryophyta</taxon>
        <taxon>Tracheophyta</taxon>
        <taxon>Spermatophyta</taxon>
        <taxon>Magnoliopsida</taxon>
        <taxon>Liliopsida</taxon>
        <taxon>Zosteraceae</taxon>
        <taxon>Zostera</taxon>
    </lineage>
</organism>
<evidence type="ECO:0000256" key="4">
    <source>
        <dbReference type="ARBA" id="ARBA00022968"/>
    </source>
</evidence>
<comment type="caution">
    <text evidence="7">The sequence shown here is derived from an EMBL/GenBank/DDBJ whole genome shotgun (WGS) entry which is preliminary data.</text>
</comment>